<dbReference type="Pfam" id="PF12078">
    <property type="entry name" value="DUF3557"/>
    <property type="match status" value="1"/>
</dbReference>
<organism evidence="1 2">
    <name type="scientific">Caenorhabditis nigoni</name>
    <dbReference type="NCBI Taxonomy" id="1611254"/>
    <lineage>
        <taxon>Eukaryota</taxon>
        <taxon>Metazoa</taxon>
        <taxon>Ecdysozoa</taxon>
        <taxon>Nematoda</taxon>
        <taxon>Chromadorea</taxon>
        <taxon>Rhabditida</taxon>
        <taxon>Rhabditina</taxon>
        <taxon>Rhabditomorpha</taxon>
        <taxon>Rhabditoidea</taxon>
        <taxon>Rhabditidae</taxon>
        <taxon>Peloderinae</taxon>
        <taxon>Caenorhabditis</taxon>
    </lineage>
</organism>
<dbReference type="Proteomes" id="UP000230233">
    <property type="component" value="Chromosome I"/>
</dbReference>
<dbReference type="EMBL" id="PDUG01000001">
    <property type="protein sequence ID" value="PIC51278.1"/>
    <property type="molecule type" value="Genomic_DNA"/>
</dbReference>
<comment type="caution">
    <text evidence="1">The sequence shown here is derived from an EMBL/GenBank/DDBJ whole genome shotgun (WGS) entry which is preliminary data.</text>
</comment>
<evidence type="ECO:0000313" key="1">
    <source>
        <dbReference type="EMBL" id="PIC51278.1"/>
    </source>
</evidence>
<evidence type="ECO:0000313" key="2">
    <source>
        <dbReference type="Proteomes" id="UP000230233"/>
    </source>
</evidence>
<dbReference type="InterPro" id="IPR021942">
    <property type="entry name" value="DUF3557"/>
</dbReference>
<proteinExistence type="predicted"/>
<name>A0A2G5VHM0_9PELO</name>
<reference evidence="2" key="1">
    <citation type="submission" date="2017-10" db="EMBL/GenBank/DDBJ databases">
        <title>Rapid genome shrinkage in a self-fertile nematode reveals novel sperm competition proteins.</title>
        <authorList>
            <person name="Yin D."/>
            <person name="Schwarz E.M."/>
            <person name="Thomas C.G."/>
            <person name="Felde R.L."/>
            <person name="Korf I.F."/>
            <person name="Cutter A.D."/>
            <person name="Schartner C.M."/>
            <person name="Ralston E.J."/>
            <person name="Meyer B.J."/>
            <person name="Haag E.S."/>
        </authorList>
    </citation>
    <scope>NUCLEOTIDE SEQUENCE [LARGE SCALE GENOMIC DNA]</scope>
    <source>
        <strain evidence="2">JU1422</strain>
    </source>
</reference>
<keyword evidence="2" id="KW-1185">Reference proteome</keyword>
<dbReference type="OrthoDB" id="5910972at2759"/>
<accession>A0A2G5VHM0</accession>
<protein>
    <submittedName>
        <fullName evidence="1">Uncharacterized protein</fullName>
    </submittedName>
</protein>
<dbReference type="PANTHER" id="PTHR31379">
    <property type="entry name" value="F-BOX C PROTEIN-RELATED-RELATED"/>
    <property type="match status" value="1"/>
</dbReference>
<dbReference type="AlphaFoldDB" id="A0A2G5VHM0"/>
<sequence length="353" mass="41192">MESKPMLFCDTKTVLTYMEANFRFNLALKIPSIRKAEKAAPLFINSLELYDSRLYVNRKEYKIRAYRQCQANVGLHKGEVFYDFDEFGYTLNLADYIEPGDVKFFGNKCRLKDYGLKNECPEKKKISIPCNHSIRLYVSDSMYELPYKNMKIYQLMKRLLTIFIGNRRGEWIIKHFRPQDNVLRWPVDTRKPIVQNFEICTYTHNKLNGLQSIIDTSVPIPILKMSFSNGKIQDHPLFKNVEHLMICNHVCTPTVSDLFSIQTPIVTLTSPATLDTFLGQLINIFMEKPRPIGVRYSILVKRKMNLTTINHPKEIRKYKDAIRLAMGSEAVAVARYSKRRSKTWLIIEVVARN</sequence>
<gene>
    <name evidence="1" type="primary">Cnig_chr_I.g185</name>
    <name evidence="1" type="ORF">B9Z55_000185</name>
</gene>
<dbReference type="PANTHER" id="PTHR31379:SF1">
    <property type="entry name" value="F-BOX C PROTEIN-RELATED"/>
    <property type="match status" value="1"/>
</dbReference>